<keyword evidence="3" id="KW-0862">Zinc</keyword>
<evidence type="ECO:0000313" key="7">
    <source>
        <dbReference type="Proteomes" id="UP000755585"/>
    </source>
</evidence>
<gene>
    <name evidence="6" type="ORF">JOF29_002074</name>
</gene>
<evidence type="ECO:0000313" key="6">
    <source>
        <dbReference type="EMBL" id="MBP2350991.1"/>
    </source>
</evidence>
<dbReference type="PANTHER" id="PTHR33823">
    <property type="entry name" value="RNA POLYMERASE-BINDING TRANSCRIPTION FACTOR DKSA-RELATED"/>
    <property type="match status" value="1"/>
</dbReference>
<reference evidence="6 7" key="1">
    <citation type="submission" date="2021-03" db="EMBL/GenBank/DDBJ databases">
        <title>Sequencing the genomes of 1000 actinobacteria strains.</title>
        <authorList>
            <person name="Klenk H.-P."/>
        </authorList>
    </citation>
    <scope>NUCLEOTIDE SEQUENCE [LARGE SCALE GENOMIC DNA]</scope>
    <source>
        <strain evidence="6 7">DSM 18824</strain>
    </source>
</reference>
<accession>A0ABS4UH72</accession>
<evidence type="ECO:0000256" key="1">
    <source>
        <dbReference type="ARBA" id="ARBA00022723"/>
    </source>
</evidence>
<sequence>MNSQARTNRRNGGLPHDELAVLRAKLLDQRAFRSEQLAGYGGSAVLDEVHGQLVGAARHVLADVEAALDRMNTGHYGHCRACRTAIDLPRLRICPESLYCVTCHRERETDQ</sequence>
<keyword evidence="1" id="KW-0479">Metal-binding</keyword>
<dbReference type="InterPro" id="IPR000962">
    <property type="entry name" value="Znf_DskA_TraR"/>
</dbReference>
<dbReference type="EMBL" id="JAGINT010000001">
    <property type="protein sequence ID" value="MBP2350991.1"/>
    <property type="molecule type" value="Genomic_DNA"/>
</dbReference>
<dbReference type="Proteomes" id="UP000755585">
    <property type="component" value="Unassembled WGS sequence"/>
</dbReference>
<dbReference type="PANTHER" id="PTHR33823:SF4">
    <property type="entry name" value="GENERAL STRESS PROTEIN 16O"/>
    <property type="match status" value="1"/>
</dbReference>
<evidence type="ECO:0000256" key="3">
    <source>
        <dbReference type="ARBA" id="ARBA00022833"/>
    </source>
</evidence>
<protein>
    <submittedName>
        <fullName evidence="6">RNA polymerase-binding transcription factor DksA</fullName>
    </submittedName>
</protein>
<dbReference type="PROSITE" id="PS51128">
    <property type="entry name" value="ZF_DKSA_2"/>
    <property type="match status" value="1"/>
</dbReference>
<evidence type="ECO:0000256" key="2">
    <source>
        <dbReference type="ARBA" id="ARBA00022771"/>
    </source>
</evidence>
<proteinExistence type="predicted"/>
<dbReference type="RefSeq" id="WP_209693962.1">
    <property type="nucleotide sequence ID" value="NZ_BAAAVU010000026.1"/>
</dbReference>
<evidence type="ECO:0000259" key="5">
    <source>
        <dbReference type="Pfam" id="PF01258"/>
    </source>
</evidence>
<dbReference type="Pfam" id="PF01258">
    <property type="entry name" value="zf-dskA_traR"/>
    <property type="match status" value="1"/>
</dbReference>
<keyword evidence="2" id="KW-0863">Zinc-finger</keyword>
<feature type="zinc finger region" description="dksA C4-type" evidence="4">
    <location>
        <begin position="79"/>
        <end position="103"/>
    </location>
</feature>
<organism evidence="6 7">
    <name type="scientific">Kribbella aluminosa</name>
    <dbReference type="NCBI Taxonomy" id="416017"/>
    <lineage>
        <taxon>Bacteria</taxon>
        <taxon>Bacillati</taxon>
        <taxon>Actinomycetota</taxon>
        <taxon>Actinomycetes</taxon>
        <taxon>Propionibacteriales</taxon>
        <taxon>Kribbellaceae</taxon>
        <taxon>Kribbella</taxon>
    </lineage>
</organism>
<evidence type="ECO:0000256" key="4">
    <source>
        <dbReference type="PROSITE-ProRule" id="PRU00510"/>
    </source>
</evidence>
<keyword evidence="7" id="KW-1185">Reference proteome</keyword>
<name>A0ABS4UH72_9ACTN</name>
<dbReference type="Gene3D" id="1.20.120.910">
    <property type="entry name" value="DksA, coiled-coil domain"/>
    <property type="match status" value="1"/>
</dbReference>
<comment type="caution">
    <text evidence="6">The sequence shown here is derived from an EMBL/GenBank/DDBJ whole genome shotgun (WGS) entry which is preliminary data.</text>
</comment>
<feature type="domain" description="Zinc finger DksA/TraR C4-type" evidence="5">
    <location>
        <begin position="76"/>
        <end position="108"/>
    </location>
</feature>